<evidence type="ECO:0000256" key="1">
    <source>
        <dbReference type="ARBA" id="ARBA00004123"/>
    </source>
</evidence>
<sequence length="466" mass="52785">MDRYKQLQTDLKLYKEKTDRLSWANDQLRKDLFGAHQRINGLAIAFGFNNYAEVQALIAAGELDTRACRCPICPGAHKSSEKETESEPEASSSSQISALQNQLKQLQDKYDALLSVKERAAARYKSDYQKWKNFKQWLFEDDKRARHFVRKERGRRKEQVKNGVKSPKKGADVPEDTPDKTLVNPPKPEEDVTELLDDLSDASSATEDDSQAPEPTSSFDMNAYLRSDVAKSNRKKRRISEIEAVDCSTPIKDAKAIRRRTPSPRKASTHEQPVYSTPTKRRPLADTTREQENTPTKPKKTSSSVGFAGSGSTVKGKEQPSTPADADTTINALFEINTEQNGGVNYQFSAVVRNKEERRHLKGGDCECCRDYYEGVGPLPTRPAPPLWNDQPLPATPSTSRHRNEISKHRHHWAAPRTPPGYWDIGFPDTQEAADINERARDLQREKMKEVEKEAGREGGMYKRRR</sequence>
<evidence type="ECO:0000256" key="4">
    <source>
        <dbReference type="SAM" id="MobiDB-lite"/>
    </source>
</evidence>
<feature type="region of interest" description="Disordered" evidence="4">
    <location>
        <begin position="395"/>
        <end position="428"/>
    </location>
</feature>
<dbReference type="AlphaFoldDB" id="S7RUW4"/>
<accession>S7RUW4</accession>
<dbReference type="EMBL" id="KB469298">
    <property type="protein sequence ID" value="EPQ58530.1"/>
    <property type="molecule type" value="Genomic_DNA"/>
</dbReference>
<evidence type="ECO:0000256" key="2">
    <source>
        <dbReference type="ARBA" id="ARBA00022763"/>
    </source>
</evidence>
<dbReference type="eggNOG" id="ENOG502S92Z">
    <property type="taxonomic scope" value="Eukaryota"/>
</dbReference>
<dbReference type="GO" id="GO:0010792">
    <property type="term" value="P:DNA double-strand break processing involved in repair via single-strand annealing"/>
    <property type="evidence" value="ECO:0007669"/>
    <property type="project" value="TreeGrafter"/>
</dbReference>
<organism evidence="6 7">
    <name type="scientific">Gloeophyllum trabeum (strain ATCC 11539 / FP-39264 / Madison 617)</name>
    <name type="common">Brown rot fungus</name>
    <dbReference type="NCBI Taxonomy" id="670483"/>
    <lineage>
        <taxon>Eukaryota</taxon>
        <taxon>Fungi</taxon>
        <taxon>Dikarya</taxon>
        <taxon>Basidiomycota</taxon>
        <taxon>Agaricomycotina</taxon>
        <taxon>Agaricomycetes</taxon>
        <taxon>Gloeophyllales</taxon>
        <taxon>Gloeophyllaceae</taxon>
        <taxon>Gloeophyllum</taxon>
    </lineage>
</organism>
<feature type="region of interest" description="Disordered" evidence="4">
    <location>
        <begin position="150"/>
        <end position="325"/>
    </location>
</feature>
<dbReference type="InterPro" id="IPR013882">
    <property type="entry name" value="Ctp1_C"/>
</dbReference>
<evidence type="ECO:0000313" key="6">
    <source>
        <dbReference type="EMBL" id="EPQ58530.1"/>
    </source>
</evidence>
<dbReference type="STRING" id="670483.S7RUW4"/>
<dbReference type="HOGENOM" id="CLU_586657_0_0_1"/>
<evidence type="ECO:0000259" key="5">
    <source>
        <dbReference type="Pfam" id="PF08573"/>
    </source>
</evidence>
<dbReference type="InterPro" id="IPR033316">
    <property type="entry name" value="RBBP8-like"/>
</dbReference>
<protein>
    <recommendedName>
        <fullName evidence="5">DNA endonuclease activator Ctp1 C-terminal domain-containing protein</fullName>
    </recommendedName>
</protein>
<dbReference type="GO" id="GO:0003684">
    <property type="term" value="F:damaged DNA binding"/>
    <property type="evidence" value="ECO:0007669"/>
    <property type="project" value="TreeGrafter"/>
</dbReference>
<dbReference type="OrthoDB" id="5801062at2759"/>
<feature type="region of interest" description="Disordered" evidence="4">
    <location>
        <begin position="76"/>
        <end position="98"/>
    </location>
</feature>
<reference evidence="6 7" key="1">
    <citation type="journal article" date="2012" name="Science">
        <title>The Paleozoic origin of enzymatic lignin decomposition reconstructed from 31 fungal genomes.</title>
        <authorList>
            <person name="Floudas D."/>
            <person name="Binder M."/>
            <person name="Riley R."/>
            <person name="Barry K."/>
            <person name="Blanchette R.A."/>
            <person name="Henrissat B."/>
            <person name="Martinez A.T."/>
            <person name="Otillar R."/>
            <person name="Spatafora J.W."/>
            <person name="Yadav J.S."/>
            <person name="Aerts A."/>
            <person name="Benoit I."/>
            <person name="Boyd A."/>
            <person name="Carlson A."/>
            <person name="Copeland A."/>
            <person name="Coutinho P.M."/>
            <person name="de Vries R.P."/>
            <person name="Ferreira P."/>
            <person name="Findley K."/>
            <person name="Foster B."/>
            <person name="Gaskell J."/>
            <person name="Glotzer D."/>
            <person name="Gorecki P."/>
            <person name="Heitman J."/>
            <person name="Hesse C."/>
            <person name="Hori C."/>
            <person name="Igarashi K."/>
            <person name="Jurgens J.A."/>
            <person name="Kallen N."/>
            <person name="Kersten P."/>
            <person name="Kohler A."/>
            <person name="Kuees U."/>
            <person name="Kumar T.K.A."/>
            <person name="Kuo A."/>
            <person name="LaButti K."/>
            <person name="Larrondo L.F."/>
            <person name="Lindquist E."/>
            <person name="Ling A."/>
            <person name="Lombard V."/>
            <person name="Lucas S."/>
            <person name="Lundell T."/>
            <person name="Martin R."/>
            <person name="McLaughlin D.J."/>
            <person name="Morgenstern I."/>
            <person name="Morin E."/>
            <person name="Murat C."/>
            <person name="Nagy L.G."/>
            <person name="Nolan M."/>
            <person name="Ohm R.A."/>
            <person name="Patyshakuliyeva A."/>
            <person name="Rokas A."/>
            <person name="Ruiz-Duenas F.J."/>
            <person name="Sabat G."/>
            <person name="Salamov A."/>
            <person name="Samejima M."/>
            <person name="Schmutz J."/>
            <person name="Slot J.C."/>
            <person name="St John F."/>
            <person name="Stenlid J."/>
            <person name="Sun H."/>
            <person name="Sun S."/>
            <person name="Syed K."/>
            <person name="Tsang A."/>
            <person name="Wiebenga A."/>
            <person name="Young D."/>
            <person name="Pisabarro A."/>
            <person name="Eastwood D.C."/>
            <person name="Martin F."/>
            <person name="Cullen D."/>
            <person name="Grigoriev I.V."/>
            <person name="Hibbett D.S."/>
        </authorList>
    </citation>
    <scope>NUCLEOTIDE SEQUENCE [LARGE SCALE GENOMIC DNA]</scope>
    <source>
        <strain evidence="6 7">ATCC 11539</strain>
    </source>
</reference>
<proteinExistence type="predicted"/>
<dbReference type="KEGG" id="gtr:GLOTRDRAFT_120220"/>
<dbReference type="PANTHER" id="PTHR15107:SF0">
    <property type="entry name" value="DNA ENDONUCLEASE ACTIVATOR CTP1 C-TERMINAL DOMAIN-CONTAINING PROTEIN"/>
    <property type="match status" value="1"/>
</dbReference>
<feature type="compositionally biased region" description="Acidic residues" evidence="4">
    <location>
        <begin position="191"/>
        <end position="211"/>
    </location>
</feature>
<comment type="subcellular location">
    <subcellularLocation>
        <location evidence="1">Nucleus</location>
    </subcellularLocation>
</comment>
<dbReference type="Pfam" id="PF08573">
    <property type="entry name" value="SAE2"/>
    <property type="match status" value="1"/>
</dbReference>
<dbReference type="RefSeq" id="XP_007863684.1">
    <property type="nucleotide sequence ID" value="XM_007865493.1"/>
</dbReference>
<dbReference type="GeneID" id="19300610"/>
<dbReference type="Proteomes" id="UP000030669">
    <property type="component" value="Unassembled WGS sequence"/>
</dbReference>
<feature type="compositionally biased region" description="Polar residues" evidence="4">
    <location>
        <begin position="293"/>
        <end position="313"/>
    </location>
</feature>
<evidence type="ECO:0000313" key="7">
    <source>
        <dbReference type="Proteomes" id="UP000030669"/>
    </source>
</evidence>
<keyword evidence="7" id="KW-1185">Reference proteome</keyword>
<name>S7RUW4_GLOTA</name>
<keyword evidence="2" id="KW-0227">DNA damage</keyword>
<feature type="domain" description="DNA endonuclease activator Ctp1 C-terminal" evidence="5">
    <location>
        <begin position="347"/>
        <end position="432"/>
    </location>
</feature>
<keyword evidence="3" id="KW-0539">Nucleus</keyword>
<dbReference type="OMA" id="REYYECL"/>
<gene>
    <name evidence="6" type="ORF">GLOTRDRAFT_120220</name>
</gene>
<evidence type="ECO:0000256" key="3">
    <source>
        <dbReference type="ARBA" id="ARBA00023242"/>
    </source>
</evidence>
<feature type="region of interest" description="Disordered" evidence="4">
    <location>
        <begin position="441"/>
        <end position="466"/>
    </location>
</feature>
<dbReference type="GO" id="GO:0005634">
    <property type="term" value="C:nucleus"/>
    <property type="evidence" value="ECO:0007669"/>
    <property type="project" value="UniProtKB-SubCell"/>
</dbReference>
<feature type="compositionally biased region" description="Basic and acidic residues" evidence="4">
    <location>
        <begin position="283"/>
        <end position="292"/>
    </location>
</feature>
<dbReference type="PANTHER" id="PTHR15107">
    <property type="entry name" value="RETINOBLASTOMA BINDING PROTEIN 8"/>
    <property type="match status" value="1"/>
</dbReference>